<feature type="compositionally biased region" description="Basic and acidic residues" evidence="2">
    <location>
        <begin position="9"/>
        <end position="19"/>
    </location>
</feature>
<comment type="caution">
    <text evidence="3">The sequence shown here is derived from an EMBL/GenBank/DDBJ whole genome shotgun (WGS) entry which is preliminary data.</text>
</comment>
<proteinExistence type="predicted"/>
<feature type="compositionally biased region" description="Basic and acidic residues" evidence="2">
    <location>
        <begin position="520"/>
        <end position="537"/>
    </location>
</feature>
<gene>
    <name evidence="3" type="ORF">TI39_contig4250g00010</name>
</gene>
<name>A0A0F4G9Y0_9PEZI</name>
<feature type="compositionally biased region" description="Basic and acidic residues" evidence="2">
    <location>
        <begin position="27"/>
        <end position="44"/>
    </location>
</feature>
<evidence type="ECO:0000313" key="4">
    <source>
        <dbReference type="Proteomes" id="UP000033647"/>
    </source>
</evidence>
<evidence type="ECO:0000256" key="1">
    <source>
        <dbReference type="SAM" id="Coils"/>
    </source>
</evidence>
<feature type="compositionally biased region" description="Acidic residues" evidence="2">
    <location>
        <begin position="290"/>
        <end position="299"/>
    </location>
</feature>
<dbReference type="Proteomes" id="UP000033647">
    <property type="component" value="Unassembled WGS sequence"/>
</dbReference>
<dbReference type="OrthoDB" id="4586300at2759"/>
<sequence length="609" mass="70034">MTGADDDQSDPRANCEQRHQYGLTQSSHEERLHREQQEDKEQRHQYPPNPLSGFKRTVDGTFEALGGLLRHTFTGRTDEMADINRRWTGSKECEPMRDPYSPPLGPPDCEVMRELMTSIEQSIARNEHIPYEMIHGLYRDPESAGSLHRENRWLSVEWFKRNPYSPIRLEAHPQLGQAGTKWREAFEELMNASLGKPMESRDSVTMRNSTFQPTRTAPGLDWMFSLQSRGILPPLLSTHFGRSPVYSSIDFRVEEDSDFENLYAALWARHAQDPNDELEMYEALERDTSPEEASEDSDSVESSGQTKAELEQAQSIAVRTSHSGQLDDRPSQRTKSGLCLTGDQQEDFDDANDALWEALWAKNVDFASRVLSDWHKMYDSVEELVDAPWQNFLRTSGLAPTSEWFSILTEALRQSQIPEDDVHKDTAFSAQTKQLERVDRLPMDEKRYRYDMRQRVKELLSDAMNQETSAELARASTSDLEEFLERLEQENDNLEAMFAGRREADYSREVVPVRKAGPIEAKDLEAPRPRDDESRKPDVLSILSTTQTTRLPDGTVTTKVVLKKRFADGREESTESTHTRNELAEENVKQQAQAVEENEERKPHGWFWS</sequence>
<evidence type="ECO:0000313" key="3">
    <source>
        <dbReference type="EMBL" id="KJX93822.1"/>
    </source>
</evidence>
<feature type="region of interest" description="Disordered" evidence="2">
    <location>
        <begin position="567"/>
        <end position="609"/>
    </location>
</feature>
<keyword evidence="4" id="KW-1185">Reference proteome</keyword>
<dbReference type="EMBL" id="LAFY01004209">
    <property type="protein sequence ID" value="KJX93822.1"/>
    <property type="molecule type" value="Genomic_DNA"/>
</dbReference>
<organism evidence="3 4">
    <name type="scientific">Zymoseptoria brevis</name>
    <dbReference type="NCBI Taxonomy" id="1047168"/>
    <lineage>
        <taxon>Eukaryota</taxon>
        <taxon>Fungi</taxon>
        <taxon>Dikarya</taxon>
        <taxon>Ascomycota</taxon>
        <taxon>Pezizomycotina</taxon>
        <taxon>Dothideomycetes</taxon>
        <taxon>Dothideomycetidae</taxon>
        <taxon>Mycosphaerellales</taxon>
        <taxon>Mycosphaerellaceae</taxon>
        <taxon>Zymoseptoria</taxon>
    </lineage>
</organism>
<feature type="compositionally biased region" description="Basic and acidic residues" evidence="2">
    <location>
        <begin position="567"/>
        <end position="588"/>
    </location>
</feature>
<evidence type="ECO:0000256" key="2">
    <source>
        <dbReference type="SAM" id="MobiDB-lite"/>
    </source>
</evidence>
<feature type="coiled-coil region" evidence="1">
    <location>
        <begin position="470"/>
        <end position="504"/>
    </location>
</feature>
<keyword evidence="1" id="KW-0175">Coiled coil</keyword>
<dbReference type="STRING" id="1047168.A0A0F4G9Y0"/>
<feature type="region of interest" description="Disordered" evidence="2">
    <location>
        <begin position="518"/>
        <end position="537"/>
    </location>
</feature>
<accession>A0A0F4G9Y0</accession>
<protein>
    <submittedName>
        <fullName evidence="3">Uncharacterized protein</fullName>
    </submittedName>
</protein>
<feature type="region of interest" description="Disordered" evidence="2">
    <location>
        <begin position="286"/>
        <end position="339"/>
    </location>
</feature>
<reference evidence="3 4" key="1">
    <citation type="submission" date="2015-03" db="EMBL/GenBank/DDBJ databases">
        <title>RNA-seq based gene annotation and comparative genomics of four Zymoseptoria species reveal species-specific pathogenicity related genes and transposable element activity.</title>
        <authorList>
            <person name="Grandaubert J."/>
            <person name="Bhattacharyya A."/>
            <person name="Stukenbrock E.H."/>
        </authorList>
    </citation>
    <scope>NUCLEOTIDE SEQUENCE [LARGE SCALE GENOMIC DNA]</scope>
    <source>
        <strain evidence="3 4">Zb18110</strain>
    </source>
</reference>
<dbReference type="AlphaFoldDB" id="A0A0F4G9Y0"/>
<feature type="region of interest" description="Disordered" evidence="2">
    <location>
        <begin position="1"/>
        <end position="55"/>
    </location>
</feature>
<feature type="compositionally biased region" description="Polar residues" evidence="2">
    <location>
        <begin position="312"/>
        <end position="324"/>
    </location>
</feature>